<feature type="region of interest" description="Disordered" evidence="1">
    <location>
        <begin position="330"/>
        <end position="350"/>
    </location>
</feature>
<name>A0A4Q7M4J5_9MICO</name>
<dbReference type="InterPro" id="IPR044855">
    <property type="entry name" value="CoA-Trfase_III_dom3_sf"/>
</dbReference>
<evidence type="ECO:0000256" key="1">
    <source>
        <dbReference type="SAM" id="MobiDB-lite"/>
    </source>
</evidence>
<keyword evidence="3" id="KW-1185">Reference proteome</keyword>
<dbReference type="Proteomes" id="UP000293852">
    <property type="component" value="Unassembled WGS sequence"/>
</dbReference>
<sequence length="372" mass="38329">MTGPLTGLRVVEVGGIGPGPFAGMMLADLGAEVIRVERDESGRRAHSLLLRGRRSVQLDLKSPRGREAVLALADTAEVLLEGFRPGVMERLGLGPDVVLARNPRLVYGRVTGWGQDGPLAPRAGHDINYIALAGALEPVAGRDGAPTPPLNMLGDFGGGGMLAVCGVLAALLSARATGRGQVVDAAVVDGAALMTAMLHSMRAERAWSAPRGENLLDGGAPFYGVYETRDGRWVAVGAIEPAFYAALLEGLGLTCELGGVAQDDTASWPRSRARIAARVRERTRDEWVAAFAGADACLTAVLAPDELLAEPHLSARETFVTDGALAPAPAPRFSATPSAVPPPAPPVGADTRAVLAELGLAGAAEATQGAPA</sequence>
<dbReference type="Gene3D" id="3.40.50.10540">
    <property type="entry name" value="Crotonobetainyl-coa:carnitine coa-transferase, domain 1"/>
    <property type="match status" value="1"/>
</dbReference>
<evidence type="ECO:0000313" key="3">
    <source>
        <dbReference type="Proteomes" id="UP000293852"/>
    </source>
</evidence>
<dbReference type="RefSeq" id="WP_130414334.1">
    <property type="nucleotide sequence ID" value="NZ_SGWX01000001.1"/>
</dbReference>
<dbReference type="OrthoDB" id="9797653at2"/>
<accession>A0A4Q7M4J5</accession>
<protein>
    <submittedName>
        <fullName evidence="2">Alpha-methylacyl-CoA racemase</fullName>
    </submittedName>
</protein>
<dbReference type="InterPro" id="IPR050509">
    <property type="entry name" value="CoA-transferase_III"/>
</dbReference>
<dbReference type="PANTHER" id="PTHR48228">
    <property type="entry name" value="SUCCINYL-COA--D-CITRAMALATE COA-TRANSFERASE"/>
    <property type="match status" value="1"/>
</dbReference>
<evidence type="ECO:0000313" key="2">
    <source>
        <dbReference type="EMBL" id="RZS61552.1"/>
    </source>
</evidence>
<dbReference type="Gene3D" id="3.30.1540.10">
    <property type="entry name" value="formyl-coa transferase, domain 3"/>
    <property type="match status" value="1"/>
</dbReference>
<dbReference type="Pfam" id="PF02515">
    <property type="entry name" value="CoA_transf_3"/>
    <property type="match status" value="1"/>
</dbReference>
<dbReference type="EMBL" id="SGWX01000001">
    <property type="protein sequence ID" value="RZS61552.1"/>
    <property type="molecule type" value="Genomic_DNA"/>
</dbReference>
<proteinExistence type="predicted"/>
<dbReference type="InterPro" id="IPR003673">
    <property type="entry name" value="CoA-Trfase_fam_III"/>
</dbReference>
<dbReference type="PANTHER" id="PTHR48228:SF5">
    <property type="entry name" value="ALPHA-METHYLACYL-COA RACEMASE"/>
    <property type="match status" value="1"/>
</dbReference>
<dbReference type="SUPFAM" id="SSF89796">
    <property type="entry name" value="CoA-transferase family III (CaiB/BaiF)"/>
    <property type="match status" value="1"/>
</dbReference>
<reference evidence="2 3" key="1">
    <citation type="submission" date="2019-02" db="EMBL/GenBank/DDBJ databases">
        <title>Sequencing the genomes of 1000 actinobacteria strains.</title>
        <authorList>
            <person name="Klenk H.-P."/>
        </authorList>
    </citation>
    <scope>NUCLEOTIDE SEQUENCE [LARGE SCALE GENOMIC DNA]</scope>
    <source>
        <strain evidence="2 3">DSM 16932</strain>
    </source>
</reference>
<dbReference type="AlphaFoldDB" id="A0A4Q7M4J5"/>
<comment type="caution">
    <text evidence="2">The sequence shown here is derived from an EMBL/GenBank/DDBJ whole genome shotgun (WGS) entry which is preliminary data.</text>
</comment>
<organism evidence="2 3">
    <name type="scientific">Xylanimonas ulmi</name>
    <dbReference type="NCBI Taxonomy" id="228973"/>
    <lineage>
        <taxon>Bacteria</taxon>
        <taxon>Bacillati</taxon>
        <taxon>Actinomycetota</taxon>
        <taxon>Actinomycetes</taxon>
        <taxon>Micrococcales</taxon>
        <taxon>Promicromonosporaceae</taxon>
        <taxon>Xylanimonas</taxon>
    </lineage>
</organism>
<gene>
    <name evidence="2" type="ORF">EV386_1859</name>
</gene>
<dbReference type="InterPro" id="IPR023606">
    <property type="entry name" value="CoA-Trfase_III_dom_1_sf"/>
</dbReference>
<dbReference type="GO" id="GO:0003824">
    <property type="term" value="F:catalytic activity"/>
    <property type="evidence" value="ECO:0007669"/>
    <property type="project" value="InterPro"/>
</dbReference>